<evidence type="ECO:0000256" key="8">
    <source>
        <dbReference type="ARBA" id="ARBA00022741"/>
    </source>
</evidence>
<evidence type="ECO:0000256" key="2">
    <source>
        <dbReference type="ARBA" id="ARBA00004651"/>
    </source>
</evidence>
<dbReference type="Pfam" id="PF00672">
    <property type="entry name" value="HAMP"/>
    <property type="match status" value="1"/>
</dbReference>
<dbReference type="Gene3D" id="3.30.450.20">
    <property type="entry name" value="PAS domain"/>
    <property type="match status" value="2"/>
</dbReference>
<dbReference type="PROSITE" id="PS50112">
    <property type="entry name" value="PAS"/>
    <property type="match status" value="1"/>
</dbReference>
<dbReference type="InterPro" id="IPR005467">
    <property type="entry name" value="His_kinase_dom"/>
</dbReference>
<evidence type="ECO:0000256" key="12">
    <source>
        <dbReference type="ARBA" id="ARBA00023012"/>
    </source>
</evidence>
<dbReference type="InterPro" id="IPR036097">
    <property type="entry name" value="HisK_dim/P_sf"/>
</dbReference>
<dbReference type="GO" id="GO:0000155">
    <property type="term" value="F:phosphorelay sensor kinase activity"/>
    <property type="evidence" value="ECO:0007669"/>
    <property type="project" value="InterPro"/>
</dbReference>
<dbReference type="PROSITE" id="PS50885">
    <property type="entry name" value="HAMP"/>
    <property type="match status" value="1"/>
</dbReference>
<feature type="domain" description="HAMP" evidence="18">
    <location>
        <begin position="189"/>
        <end position="241"/>
    </location>
</feature>
<dbReference type="SUPFAM" id="SSF55785">
    <property type="entry name" value="PYP-like sensor domain (PAS domain)"/>
    <property type="match status" value="1"/>
</dbReference>
<dbReference type="GO" id="GO:0004721">
    <property type="term" value="F:phosphoprotein phosphatase activity"/>
    <property type="evidence" value="ECO:0007669"/>
    <property type="project" value="TreeGrafter"/>
</dbReference>
<dbReference type="CDD" id="cd00075">
    <property type="entry name" value="HATPase"/>
    <property type="match status" value="1"/>
</dbReference>
<dbReference type="OrthoDB" id="9813151at2"/>
<dbReference type="InterPro" id="IPR031967">
    <property type="entry name" value="PhoR_single_Cache-like_dom"/>
</dbReference>
<dbReference type="CDD" id="cd00082">
    <property type="entry name" value="HisKA"/>
    <property type="match status" value="1"/>
</dbReference>
<dbReference type="Pfam" id="PF16736">
    <property type="entry name" value="sCache_like"/>
    <property type="match status" value="1"/>
</dbReference>
<dbReference type="InterPro" id="IPR036890">
    <property type="entry name" value="HATPase_C_sf"/>
</dbReference>
<dbReference type="Pfam" id="PF08448">
    <property type="entry name" value="PAS_4"/>
    <property type="match status" value="1"/>
</dbReference>
<accession>A0A4R3KJ44</accession>
<evidence type="ECO:0000256" key="3">
    <source>
        <dbReference type="ARBA" id="ARBA00012438"/>
    </source>
</evidence>
<keyword evidence="8" id="KW-0547">Nucleotide-binding</keyword>
<dbReference type="SMART" id="SM00388">
    <property type="entry name" value="HisKA"/>
    <property type="match status" value="1"/>
</dbReference>
<dbReference type="InterPro" id="IPR050351">
    <property type="entry name" value="BphY/WalK/GraS-like"/>
</dbReference>
<organism evidence="19 20">
    <name type="scientific">Tepidibacillus fermentans</name>
    <dbReference type="NCBI Taxonomy" id="1281767"/>
    <lineage>
        <taxon>Bacteria</taxon>
        <taxon>Bacillati</taxon>
        <taxon>Bacillota</taxon>
        <taxon>Bacilli</taxon>
        <taxon>Bacillales</taxon>
        <taxon>Bacillaceae</taxon>
        <taxon>Tepidibacillus</taxon>
    </lineage>
</organism>
<feature type="transmembrane region" description="Helical" evidence="14">
    <location>
        <begin position="164"/>
        <end position="183"/>
    </location>
</feature>
<evidence type="ECO:0000256" key="7">
    <source>
        <dbReference type="ARBA" id="ARBA00022692"/>
    </source>
</evidence>
<evidence type="ECO:0000256" key="14">
    <source>
        <dbReference type="SAM" id="Phobius"/>
    </source>
</evidence>
<dbReference type="FunFam" id="3.30.565.10:FF:000006">
    <property type="entry name" value="Sensor histidine kinase WalK"/>
    <property type="match status" value="1"/>
</dbReference>
<evidence type="ECO:0000256" key="5">
    <source>
        <dbReference type="ARBA" id="ARBA00022553"/>
    </source>
</evidence>
<dbReference type="PRINTS" id="PR00344">
    <property type="entry name" value="BCTRLSENSOR"/>
</dbReference>
<dbReference type="SUPFAM" id="SSF158472">
    <property type="entry name" value="HAMP domain-like"/>
    <property type="match status" value="1"/>
</dbReference>
<keyword evidence="6" id="KW-0808">Transferase</keyword>
<dbReference type="InterPro" id="IPR029151">
    <property type="entry name" value="Sensor-like_sf"/>
</dbReference>
<dbReference type="SMART" id="SM00091">
    <property type="entry name" value="PAS"/>
    <property type="match status" value="1"/>
</dbReference>
<dbReference type="SUPFAM" id="SSF103190">
    <property type="entry name" value="Sensory domain-like"/>
    <property type="match status" value="1"/>
</dbReference>
<dbReference type="Proteomes" id="UP000295788">
    <property type="component" value="Unassembled WGS sequence"/>
</dbReference>
<evidence type="ECO:0000259" key="17">
    <source>
        <dbReference type="PROSITE" id="PS50113"/>
    </source>
</evidence>
<dbReference type="CDD" id="cd00130">
    <property type="entry name" value="PAS"/>
    <property type="match status" value="1"/>
</dbReference>
<keyword evidence="20" id="KW-1185">Reference proteome</keyword>
<dbReference type="SUPFAM" id="SSF55874">
    <property type="entry name" value="ATPase domain of HSP90 chaperone/DNA topoisomerase II/histidine kinase"/>
    <property type="match status" value="1"/>
</dbReference>
<dbReference type="Pfam" id="PF02518">
    <property type="entry name" value="HATPase_c"/>
    <property type="match status" value="1"/>
</dbReference>
<evidence type="ECO:0000313" key="19">
    <source>
        <dbReference type="EMBL" id="TCS83566.1"/>
    </source>
</evidence>
<dbReference type="FunFam" id="1.10.287.130:FF:000001">
    <property type="entry name" value="Two-component sensor histidine kinase"/>
    <property type="match status" value="1"/>
</dbReference>
<dbReference type="InterPro" id="IPR003594">
    <property type="entry name" value="HATPase_dom"/>
</dbReference>
<dbReference type="PANTHER" id="PTHR45453:SF1">
    <property type="entry name" value="PHOSPHATE REGULON SENSOR PROTEIN PHOR"/>
    <property type="match status" value="1"/>
</dbReference>
<dbReference type="Gene3D" id="3.30.565.10">
    <property type="entry name" value="Histidine kinase-like ATPase, C-terminal domain"/>
    <property type="match status" value="1"/>
</dbReference>
<protein>
    <recommendedName>
        <fullName evidence="3">histidine kinase</fullName>
        <ecNumber evidence="3">2.7.13.3</ecNumber>
    </recommendedName>
</protein>
<dbReference type="Gene3D" id="1.10.287.130">
    <property type="match status" value="1"/>
</dbReference>
<evidence type="ECO:0000259" key="16">
    <source>
        <dbReference type="PROSITE" id="PS50112"/>
    </source>
</evidence>
<dbReference type="Gene3D" id="6.10.340.10">
    <property type="match status" value="1"/>
</dbReference>
<dbReference type="InterPro" id="IPR004358">
    <property type="entry name" value="Sig_transdc_His_kin-like_C"/>
</dbReference>
<comment type="caution">
    <text evidence="19">The sequence shown here is derived from an EMBL/GenBank/DDBJ whole genome shotgun (WGS) entry which is preliminary data.</text>
</comment>
<dbReference type="InterPro" id="IPR000700">
    <property type="entry name" value="PAS-assoc_C"/>
</dbReference>
<evidence type="ECO:0000256" key="10">
    <source>
        <dbReference type="ARBA" id="ARBA00022840"/>
    </source>
</evidence>
<feature type="domain" description="Histidine kinase" evidence="15">
    <location>
        <begin position="370"/>
        <end position="587"/>
    </location>
</feature>
<dbReference type="EC" id="2.7.13.3" evidence="3"/>
<evidence type="ECO:0000256" key="1">
    <source>
        <dbReference type="ARBA" id="ARBA00000085"/>
    </source>
</evidence>
<evidence type="ECO:0000256" key="6">
    <source>
        <dbReference type="ARBA" id="ARBA00022679"/>
    </source>
</evidence>
<comment type="subcellular location">
    <subcellularLocation>
        <location evidence="2">Cell membrane</location>
        <topology evidence="2">Multi-pass membrane protein</topology>
    </subcellularLocation>
</comment>
<dbReference type="PROSITE" id="PS50109">
    <property type="entry name" value="HIS_KIN"/>
    <property type="match status" value="1"/>
</dbReference>
<evidence type="ECO:0000256" key="11">
    <source>
        <dbReference type="ARBA" id="ARBA00022989"/>
    </source>
</evidence>
<feature type="transmembrane region" description="Helical" evidence="14">
    <location>
        <begin position="12"/>
        <end position="31"/>
    </location>
</feature>
<keyword evidence="4" id="KW-1003">Cell membrane</keyword>
<dbReference type="AlphaFoldDB" id="A0A4R3KJ44"/>
<sequence>MNKLKTRLTLTYIILIGIFVVGLGIFLTKLIEDTYIDAIGDRLTKESTLLGEEISWAMNFAETTALRKDATRIKEKLNARVTMIDIHGYVLAESDFDQKKMENHASRPEFKQALAGGVGKEIRYSRTLGMEMLYIASPVYYEKHLVGAIRLAIPFQEIKNSINYFWYSLVFSLTIVFLITIFISNQVATKITRPIEHITYIAKRITNRDYHARVQVHSKDEIGQLAAVINLMADSLQNQIEMIHENQSKLSTVLNNMTSGIILVDRKGKIILANPALEWLLGVKVEELVGKYHMEVGHNYLLSELIERSLNTGESIRTEIDTYYPTKKSLDSSLAPIHDAKGEINGVVAVLHDITKLKNLENMRKEFVANVSHELRTPITAVRGFAETLLDGAMKDEEICKSFLQIIYKESDRLHRLIHDLLDLSKIEFNQDLLKYTLVDLKPFIESTIEMVRPEALKKELTIIEELNPIQAEVDEDRIRQVVINLLTNAIAYTPPKGTITIRLYEDSEEIFTIEVEDTGIGIPKKSLPRIFERFYRVDKARSRESGGTGLGLAIVKHIVESHSGNIRVESEVQKGTKFSILLPKKRFKV</sequence>
<dbReference type="SUPFAM" id="SSF47384">
    <property type="entry name" value="Homodimeric domain of signal transducing histidine kinase"/>
    <property type="match status" value="1"/>
</dbReference>
<dbReference type="SMART" id="SM00387">
    <property type="entry name" value="HATPase_c"/>
    <property type="match status" value="1"/>
</dbReference>
<evidence type="ECO:0000256" key="4">
    <source>
        <dbReference type="ARBA" id="ARBA00022475"/>
    </source>
</evidence>
<dbReference type="InterPro" id="IPR000014">
    <property type="entry name" value="PAS"/>
</dbReference>
<evidence type="ECO:0000259" key="15">
    <source>
        <dbReference type="PROSITE" id="PS50109"/>
    </source>
</evidence>
<dbReference type="GO" id="GO:0005886">
    <property type="term" value="C:plasma membrane"/>
    <property type="evidence" value="ECO:0007669"/>
    <property type="project" value="UniProtKB-SubCell"/>
</dbReference>
<proteinExistence type="predicted"/>
<dbReference type="Pfam" id="PF00512">
    <property type="entry name" value="HisKA"/>
    <property type="match status" value="1"/>
</dbReference>
<dbReference type="CDD" id="cd06225">
    <property type="entry name" value="HAMP"/>
    <property type="match status" value="1"/>
</dbReference>
<keyword evidence="12" id="KW-0902">Two-component regulatory system</keyword>
<dbReference type="InterPro" id="IPR013656">
    <property type="entry name" value="PAS_4"/>
</dbReference>
<feature type="domain" description="PAS" evidence="16">
    <location>
        <begin position="246"/>
        <end position="291"/>
    </location>
</feature>
<keyword evidence="5" id="KW-0597">Phosphoprotein</keyword>
<dbReference type="InterPro" id="IPR003661">
    <property type="entry name" value="HisK_dim/P_dom"/>
</dbReference>
<dbReference type="PROSITE" id="PS50113">
    <property type="entry name" value="PAC"/>
    <property type="match status" value="1"/>
</dbReference>
<dbReference type="EMBL" id="SMAB01000004">
    <property type="protein sequence ID" value="TCS83566.1"/>
    <property type="molecule type" value="Genomic_DNA"/>
</dbReference>
<name>A0A4R3KJ44_9BACI</name>
<keyword evidence="11 14" id="KW-1133">Transmembrane helix</keyword>
<dbReference type="InterPro" id="IPR035965">
    <property type="entry name" value="PAS-like_dom_sf"/>
</dbReference>
<gene>
    <name evidence="19" type="ORF">EDD72_104121</name>
</gene>
<keyword evidence="13 14" id="KW-0472">Membrane</keyword>
<dbReference type="GO" id="GO:0005524">
    <property type="term" value="F:ATP binding"/>
    <property type="evidence" value="ECO:0007669"/>
    <property type="project" value="UniProtKB-KW"/>
</dbReference>
<keyword evidence="7 14" id="KW-0812">Transmembrane</keyword>
<evidence type="ECO:0000313" key="20">
    <source>
        <dbReference type="Proteomes" id="UP000295788"/>
    </source>
</evidence>
<feature type="domain" description="PAC" evidence="17">
    <location>
        <begin position="314"/>
        <end position="366"/>
    </location>
</feature>
<dbReference type="PANTHER" id="PTHR45453">
    <property type="entry name" value="PHOSPHATE REGULON SENSOR PROTEIN PHOR"/>
    <property type="match status" value="1"/>
</dbReference>
<keyword evidence="9 19" id="KW-0418">Kinase</keyword>
<comment type="catalytic activity">
    <reaction evidence="1">
        <text>ATP + protein L-histidine = ADP + protein N-phospho-L-histidine.</text>
        <dbReference type="EC" id="2.7.13.3"/>
    </reaction>
</comment>
<keyword evidence="10" id="KW-0067">ATP-binding</keyword>
<dbReference type="SMART" id="SM00304">
    <property type="entry name" value="HAMP"/>
    <property type="match status" value="1"/>
</dbReference>
<dbReference type="RefSeq" id="WP_132767500.1">
    <property type="nucleotide sequence ID" value="NZ_SMAB01000004.1"/>
</dbReference>
<evidence type="ECO:0000256" key="13">
    <source>
        <dbReference type="ARBA" id="ARBA00023136"/>
    </source>
</evidence>
<evidence type="ECO:0000259" key="18">
    <source>
        <dbReference type="PROSITE" id="PS50885"/>
    </source>
</evidence>
<dbReference type="NCBIfam" id="NF046044">
    <property type="entry name" value="PnpS"/>
    <property type="match status" value="1"/>
</dbReference>
<dbReference type="InterPro" id="IPR003660">
    <property type="entry name" value="HAMP_dom"/>
</dbReference>
<dbReference type="GO" id="GO:0016036">
    <property type="term" value="P:cellular response to phosphate starvation"/>
    <property type="evidence" value="ECO:0007669"/>
    <property type="project" value="TreeGrafter"/>
</dbReference>
<evidence type="ECO:0000256" key="9">
    <source>
        <dbReference type="ARBA" id="ARBA00022777"/>
    </source>
</evidence>
<dbReference type="NCBIfam" id="TIGR00229">
    <property type="entry name" value="sensory_box"/>
    <property type="match status" value="1"/>
</dbReference>
<reference evidence="19 20" key="1">
    <citation type="submission" date="2019-03" db="EMBL/GenBank/DDBJ databases">
        <title>Genomic Encyclopedia of Type Strains, Phase IV (KMG-IV): sequencing the most valuable type-strain genomes for metagenomic binning, comparative biology and taxonomic classification.</title>
        <authorList>
            <person name="Goeker M."/>
        </authorList>
    </citation>
    <scope>NUCLEOTIDE SEQUENCE [LARGE SCALE GENOMIC DNA]</scope>
    <source>
        <strain evidence="19 20">DSM 23802</strain>
    </source>
</reference>